<dbReference type="InterPro" id="IPR036397">
    <property type="entry name" value="RNaseH_sf"/>
</dbReference>
<dbReference type="AlphaFoldDB" id="A0AAP0V705"/>
<dbReference type="InterPro" id="IPR001584">
    <property type="entry name" value="Integrase_cat-core"/>
</dbReference>
<reference evidence="2 3" key="1">
    <citation type="journal article" date="2015" name="BMC Genomics">
        <title>Comparative genome analysis of Prevotella intermedia strain isolated from infected root canal reveals features related to pathogenicity and adaptation.</title>
        <authorList>
            <person name="Ruan Y."/>
            <person name="Shen L."/>
            <person name="Zou Y."/>
            <person name="Qi Z."/>
            <person name="Yin J."/>
            <person name="Jiang J."/>
            <person name="Guo L."/>
            <person name="He L."/>
            <person name="Chen Z."/>
            <person name="Tang Z."/>
            <person name="Qin S."/>
        </authorList>
    </citation>
    <scope>NUCLEOTIDE SEQUENCE [LARGE SCALE GENOMIC DNA]</scope>
    <source>
        <strain evidence="2 3">ZT</strain>
    </source>
</reference>
<dbReference type="Proteomes" id="UP000032541">
    <property type="component" value="Unassembled WGS sequence"/>
</dbReference>
<proteinExistence type="predicted"/>
<dbReference type="InterPro" id="IPR053392">
    <property type="entry name" value="Transposase_IS30-like"/>
</dbReference>
<dbReference type="InterPro" id="IPR012337">
    <property type="entry name" value="RNaseH-like_sf"/>
</dbReference>
<dbReference type="GO" id="GO:0003676">
    <property type="term" value="F:nucleic acid binding"/>
    <property type="evidence" value="ECO:0007669"/>
    <property type="project" value="InterPro"/>
</dbReference>
<organism evidence="2 3">
    <name type="scientific">Prevotella intermedia ZT</name>
    <dbReference type="NCBI Taxonomy" id="1347790"/>
    <lineage>
        <taxon>Bacteria</taxon>
        <taxon>Pseudomonadati</taxon>
        <taxon>Bacteroidota</taxon>
        <taxon>Bacteroidia</taxon>
        <taxon>Bacteroidales</taxon>
        <taxon>Prevotellaceae</taxon>
        <taxon>Prevotella</taxon>
    </lineage>
</organism>
<dbReference type="PROSITE" id="PS50994">
    <property type="entry name" value="INTEGRASE"/>
    <property type="match status" value="1"/>
</dbReference>
<feature type="domain" description="Integrase catalytic" evidence="1">
    <location>
        <begin position="1"/>
        <end position="72"/>
    </location>
</feature>
<gene>
    <name evidence="2" type="ORF">M573_161001</name>
</gene>
<name>A0AAP0V705_PREIN</name>
<evidence type="ECO:0000259" key="1">
    <source>
        <dbReference type="PROSITE" id="PS50994"/>
    </source>
</evidence>
<dbReference type="SUPFAM" id="SSF53098">
    <property type="entry name" value="Ribonuclease H-like"/>
    <property type="match status" value="1"/>
</dbReference>
<sequence>MGTIVYFADPYASWQKGTIENTNKLIRQYIPKKANFDDFTDKKIANIQKKINRRPRQKLNFKTPKSEFYRKI</sequence>
<dbReference type="PANTHER" id="PTHR10948">
    <property type="entry name" value="TRANSPOSASE"/>
    <property type="match status" value="1"/>
</dbReference>
<dbReference type="GO" id="GO:0032196">
    <property type="term" value="P:transposition"/>
    <property type="evidence" value="ECO:0007669"/>
    <property type="project" value="TreeGrafter"/>
</dbReference>
<evidence type="ECO:0000313" key="2">
    <source>
        <dbReference type="EMBL" id="KJJ86136.1"/>
    </source>
</evidence>
<dbReference type="GO" id="GO:0015074">
    <property type="term" value="P:DNA integration"/>
    <property type="evidence" value="ECO:0007669"/>
    <property type="project" value="InterPro"/>
</dbReference>
<dbReference type="PANTHER" id="PTHR10948:SF23">
    <property type="entry name" value="TRANSPOSASE INSI FOR INSERTION SEQUENCE ELEMENT IS30A-RELATED"/>
    <property type="match status" value="1"/>
</dbReference>
<dbReference type="InterPro" id="IPR051917">
    <property type="entry name" value="Transposase-Integrase"/>
</dbReference>
<protein>
    <submittedName>
        <fullName evidence="2">Transposase</fullName>
    </submittedName>
</protein>
<comment type="caution">
    <text evidence="2">The sequence shown here is derived from an EMBL/GenBank/DDBJ whole genome shotgun (WGS) entry which is preliminary data.</text>
</comment>
<dbReference type="GO" id="GO:0005829">
    <property type="term" value="C:cytosol"/>
    <property type="evidence" value="ECO:0007669"/>
    <property type="project" value="TreeGrafter"/>
</dbReference>
<accession>A0AAP0V705</accession>
<dbReference type="NCBIfam" id="NF033563">
    <property type="entry name" value="transpos_IS30"/>
    <property type="match status" value="1"/>
</dbReference>
<evidence type="ECO:0000313" key="3">
    <source>
        <dbReference type="Proteomes" id="UP000032541"/>
    </source>
</evidence>
<dbReference type="EMBL" id="ATMK01000061">
    <property type="protein sequence ID" value="KJJ86136.1"/>
    <property type="molecule type" value="Genomic_DNA"/>
</dbReference>
<dbReference type="Gene3D" id="3.30.420.10">
    <property type="entry name" value="Ribonuclease H-like superfamily/Ribonuclease H"/>
    <property type="match status" value="1"/>
</dbReference>
<dbReference type="GO" id="GO:0004803">
    <property type="term" value="F:transposase activity"/>
    <property type="evidence" value="ECO:0007669"/>
    <property type="project" value="TreeGrafter"/>
</dbReference>